<dbReference type="Proteomes" id="UP001523216">
    <property type="component" value="Unassembled WGS sequence"/>
</dbReference>
<evidence type="ECO:0000313" key="1">
    <source>
        <dbReference type="EMBL" id="MCM4079649.1"/>
    </source>
</evidence>
<accession>A0ABT0Y0T3</accession>
<gene>
    <name evidence="1" type="ORF">LXN57_18905</name>
</gene>
<keyword evidence="2" id="KW-1185">Reference proteome</keyword>
<sequence length="81" mass="9482">MIDIDPAGGRPYRERGETWIEPGHDGLCPRQIRFRRPGRRARPAVSSRNRRARRTLWAVDPALIRRDLYRFSLVENVGERG</sequence>
<reference evidence="1 2" key="1">
    <citation type="submission" date="2022-06" db="EMBL/GenBank/DDBJ databases">
        <title>Actinoplanes abujensis sp. nov., isolated from Nigerian arid soil.</title>
        <authorList>
            <person name="Ding P."/>
        </authorList>
    </citation>
    <scope>NUCLEOTIDE SEQUENCE [LARGE SCALE GENOMIC DNA]</scope>
    <source>
        <strain evidence="2">TRM88002</strain>
    </source>
</reference>
<comment type="caution">
    <text evidence="1">The sequence shown here is derived from an EMBL/GenBank/DDBJ whole genome shotgun (WGS) entry which is preliminary data.</text>
</comment>
<evidence type="ECO:0000313" key="2">
    <source>
        <dbReference type="Proteomes" id="UP001523216"/>
    </source>
</evidence>
<protein>
    <submittedName>
        <fullName evidence="1">Uncharacterized protein</fullName>
    </submittedName>
</protein>
<organism evidence="1 2">
    <name type="scientific">Paractinoplanes hotanensis</name>
    <dbReference type="NCBI Taxonomy" id="2906497"/>
    <lineage>
        <taxon>Bacteria</taxon>
        <taxon>Bacillati</taxon>
        <taxon>Actinomycetota</taxon>
        <taxon>Actinomycetes</taxon>
        <taxon>Micromonosporales</taxon>
        <taxon>Micromonosporaceae</taxon>
        <taxon>Paractinoplanes</taxon>
    </lineage>
</organism>
<dbReference type="EMBL" id="JAMQOL010000023">
    <property type="protein sequence ID" value="MCM4079649.1"/>
    <property type="molecule type" value="Genomic_DNA"/>
</dbReference>
<proteinExistence type="predicted"/>
<name>A0ABT0Y0T3_9ACTN</name>
<dbReference type="RefSeq" id="WP_251799496.1">
    <property type="nucleotide sequence ID" value="NZ_JAMQOL010000023.1"/>
</dbReference>